<dbReference type="InterPro" id="IPR011251">
    <property type="entry name" value="Luciferase-like_dom"/>
</dbReference>
<evidence type="ECO:0000259" key="2">
    <source>
        <dbReference type="Pfam" id="PF00296"/>
    </source>
</evidence>
<feature type="domain" description="Luciferase-like" evidence="2">
    <location>
        <begin position="18"/>
        <end position="315"/>
    </location>
</feature>
<organism evidence="3">
    <name type="scientific">freshwater metagenome</name>
    <dbReference type="NCBI Taxonomy" id="449393"/>
    <lineage>
        <taxon>unclassified sequences</taxon>
        <taxon>metagenomes</taxon>
        <taxon>ecological metagenomes</taxon>
    </lineage>
</organism>
<gene>
    <name evidence="3" type="ORF">UFOPK2754_03032</name>
    <name evidence="4" type="ORF">UFOPK3543_01135</name>
    <name evidence="5" type="ORF">UFOPK3967_00247</name>
</gene>
<dbReference type="GO" id="GO:0016705">
    <property type="term" value="F:oxidoreductase activity, acting on paired donors, with incorporation or reduction of molecular oxygen"/>
    <property type="evidence" value="ECO:0007669"/>
    <property type="project" value="InterPro"/>
</dbReference>
<proteinExistence type="predicted"/>
<dbReference type="Gene3D" id="3.20.20.30">
    <property type="entry name" value="Luciferase-like domain"/>
    <property type="match status" value="1"/>
</dbReference>
<dbReference type="PANTHER" id="PTHR43244:SF1">
    <property type="entry name" value="5,10-METHYLENETETRAHYDROMETHANOPTERIN REDUCTASE"/>
    <property type="match status" value="1"/>
</dbReference>
<dbReference type="InterPro" id="IPR050564">
    <property type="entry name" value="F420-G6PD/mer"/>
</dbReference>
<dbReference type="EMBL" id="CAFBMH010000033">
    <property type="protein sequence ID" value="CAB4905890.1"/>
    <property type="molecule type" value="Genomic_DNA"/>
</dbReference>
<dbReference type="EMBL" id="CAFBOS010000008">
    <property type="protein sequence ID" value="CAB4979203.1"/>
    <property type="molecule type" value="Genomic_DNA"/>
</dbReference>
<dbReference type="InterPro" id="IPR036661">
    <property type="entry name" value="Luciferase-like_sf"/>
</dbReference>
<evidence type="ECO:0000313" key="4">
    <source>
        <dbReference type="EMBL" id="CAB4905890.1"/>
    </source>
</evidence>
<reference evidence="3" key="1">
    <citation type="submission" date="2020-05" db="EMBL/GenBank/DDBJ databases">
        <authorList>
            <person name="Chiriac C."/>
            <person name="Salcher M."/>
            <person name="Ghai R."/>
            <person name="Kavagutti S V."/>
        </authorList>
    </citation>
    <scope>NUCLEOTIDE SEQUENCE</scope>
</reference>
<dbReference type="SUPFAM" id="SSF51679">
    <property type="entry name" value="Bacterial luciferase-like"/>
    <property type="match status" value="1"/>
</dbReference>
<evidence type="ECO:0000313" key="3">
    <source>
        <dbReference type="EMBL" id="CAB4769777.1"/>
    </source>
</evidence>
<dbReference type="EMBL" id="CAEZYR010000173">
    <property type="protein sequence ID" value="CAB4769777.1"/>
    <property type="molecule type" value="Genomic_DNA"/>
</dbReference>
<dbReference type="Pfam" id="PF00296">
    <property type="entry name" value="Bac_luciferase"/>
    <property type="match status" value="1"/>
</dbReference>
<keyword evidence="1" id="KW-0560">Oxidoreductase</keyword>
<name>A0A6J6VH28_9ZZZZ</name>
<protein>
    <submittedName>
        <fullName evidence="3">Unannotated protein</fullName>
    </submittedName>
</protein>
<evidence type="ECO:0000313" key="5">
    <source>
        <dbReference type="EMBL" id="CAB4979203.1"/>
    </source>
</evidence>
<sequence length="341" mass="37204">MNEAPRTRLGIAAMCKSMPEYLDWITVAEDSGYDLAGYGDTQNLLPDAYVALTAMAMRTSRIKLCTTVSNPVTRHPSVAASGFAALQQLSNGRAIFGIGTGDSAVRNMGGRAATVDQIARYCRSFRQLVHGETSDYEGTEMRLLWSAPSVPLYLAAEGPRMMRLAGEVADGVIFGNGISQEVVESNLASVREAATAAGRDPDAIEPWFLTKVVLSDEPEEELWRRMAWTTAASANHAFLFNFTGKHVPTELEEPLRRLMADYRSHEHNQVDSPGHNAALVNDNGLTDFLGRRFLIGGTAEHVAARIRELAGWGATNLLFTAMWGDPIGYTKRIAAEVMPLL</sequence>
<evidence type="ECO:0000256" key="1">
    <source>
        <dbReference type="ARBA" id="ARBA00023002"/>
    </source>
</evidence>
<dbReference type="AlphaFoldDB" id="A0A6J6VH28"/>
<dbReference type="PANTHER" id="PTHR43244">
    <property type="match status" value="1"/>
</dbReference>
<accession>A0A6J6VH28</accession>